<feature type="compositionally biased region" description="Basic and acidic residues" evidence="1">
    <location>
        <begin position="31"/>
        <end position="40"/>
    </location>
</feature>
<protein>
    <submittedName>
        <fullName evidence="2">Uncharacterized protein</fullName>
    </submittedName>
</protein>
<proteinExistence type="predicted"/>
<dbReference type="EMBL" id="KZ679130">
    <property type="protein sequence ID" value="PTB77381.1"/>
    <property type="molecule type" value="Genomic_DNA"/>
</dbReference>
<sequence length="65" mass="7337">MPEQGPTASDCFGPDGLREALKGNRSRASGRRRDWNERPEGVTCFVERERRREGETTDLGGQDWG</sequence>
<feature type="region of interest" description="Disordered" evidence="1">
    <location>
        <begin position="1"/>
        <end position="40"/>
    </location>
</feature>
<keyword evidence="3" id="KW-1185">Reference proteome</keyword>
<dbReference type="OrthoDB" id="10441759at2759"/>
<dbReference type="AlphaFoldDB" id="A0A2T4C738"/>
<gene>
    <name evidence="2" type="ORF">M440DRAFT_1299705</name>
</gene>
<name>A0A2T4C738_TRILO</name>
<feature type="region of interest" description="Disordered" evidence="1">
    <location>
        <begin position="46"/>
        <end position="65"/>
    </location>
</feature>
<dbReference type="Proteomes" id="UP000240760">
    <property type="component" value="Unassembled WGS sequence"/>
</dbReference>
<reference evidence="2 3" key="1">
    <citation type="submission" date="2016-07" db="EMBL/GenBank/DDBJ databases">
        <title>Multiple horizontal gene transfer events from other fungi enriched the ability of initially mycotrophic Trichoderma (Ascomycota) to feed on dead plant biomass.</title>
        <authorList>
            <consortium name="DOE Joint Genome Institute"/>
            <person name="Aerts A."/>
            <person name="Atanasova L."/>
            <person name="Chenthamara K."/>
            <person name="Zhang J."/>
            <person name="Grujic M."/>
            <person name="Henrissat B."/>
            <person name="Kuo A."/>
            <person name="Salamov A."/>
            <person name="Lipzen A."/>
            <person name="Labutti K."/>
            <person name="Barry K."/>
            <person name="Miao Y."/>
            <person name="Rahimi M.J."/>
            <person name="Shen Q."/>
            <person name="Grigoriev I.V."/>
            <person name="Kubicek C.P."/>
            <person name="Druzhinina I.S."/>
        </authorList>
    </citation>
    <scope>NUCLEOTIDE SEQUENCE [LARGE SCALE GENOMIC DNA]</scope>
    <source>
        <strain evidence="2 3">ATCC 18648</strain>
    </source>
</reference>
<organism evidence="2 3">
    <name type="scientific">Trichoderma longibrachiatum ATCC 18648</name>
    <dbReference type="NCBI Taxonomy" id="983965"/>
    <lineage>
        <taxon>Eukaryota</taxon>
        <taxon>Fungi</taxon>
        <taxon>Dikarya</taxon>
        <taxon>Ascomycota</taxon>
        <taxon>Pezizomycotina</taxon>
        <taxon>Sordariomycetes</taxon>
        <taxon>Hypocreomycetidae</taxon>
        <taxon>Hypocreales</taxon>
        <taxon>Hypocreaceae</taxon>
        <taxon>Trichoderma</taxon>
    </lineage>
</organism>
<accession>A0A2T4C738</accession>
<feature type="non-terminal residue" evidence="2">
    <location>
        <position position="65"/>
    </location>
</feature>
<feature type="compositionally biased region" description="Basic and acidic residues" evidence="1">
    <location>
        <begin position="46"/>
        <end position="55"/>
    </location>
</feature>
<evidence type="ECO:0000256" key="1">
    <source>
        <dbReference type="SAM" id="MobiDB-lite"/>
    </source>
</evidence>
<evidence type="ECO:0000313" key="2">
    <source>
        <dbReference type="EMBL" id="PTB77381.1"/>
    </source>
</evidence>
<evidence type="ECO:0000313" key="3">
    <source>
        <dbReference type="Proteomes" id="UP000240760"/>
    </source>
</evidence>